<sequence>MAIVPQAYRLVQQHILPWITHVPKKMNDPLKLGVLSLPSIRTTEIINPVATHPDVVLYAIASGDSASASSLAAEHRFETSHKSYAELLADAKVDFVYISLPTALHFEWAFKALEAGKHVLLEPPFTSNAVEAKALVRKAEMTNRILMEGCHWQFHPAAHRFRQIVDSGAYGGIIGTSAGMSSTPAIPKDDVRWEYDLSGGSLISMGSVVGLTRYILHASTLEDIVHAEAGVSEHGRLVDSSMLATLRFKLGSINPEADDSDVFSILYTDMDRAPAYGIIPRFWELPSIRVETETFEIYFYDVLSPHAYHHIAITEKSNGKTKYEHYFKGGPLWNDRGGMLWSSYRYQLEAFVDKLRGKHPVWWITGEESVQQMKTIDQVYRKSGLPLRPTSEMV</sequence>
<name>A0A409XDC5_PSICY</name>
<dbReference type="InterPro" id="IPR036291">
    <property type="entry name" value="NAD(P)-bd_dom_sf"/>
</dbReference>
<dbReference type="GO" id="GO:0000166">
    <property type="term" value="F:nucleotide binding"/>
    <property type="evidence" value="ECO:0007669"/>
    <property type="project" value="InterPro"/>
</dbReference>
<dbReference type="PANTHER" id="PTHR22604:SF105">
    <property type="entry name" value="TRANS-1,2-DIHYDROBENZENE-1,2-DIOL DEHYDROGENASE"/>
    <property type="match status" value="1"/>
</dbReference>
<comment type="catalytic activity">
    <reaction evidence="5">
        <text>D-xylose + NADP(+) = D-xylono-1,5-lactone + NADPH + H(+)</text>
        <dbReference type="Rhea" id="RHEA:22000"/>
        <dbReference type="ChEBI" id="CHEBI:15378"/>
        <dbReference type="ChEBI" id="CHEBI:15867"/>
        <dbReference type="ChEBI" id="CHEBI:53455"/>
        <dbReference type="ChEBI" id="CHEBI:57783"/>
        <dbReference type="ChEBI" id="CHEBI:58349"/>
        <dbReference type="EC" id="1.1.1.179"/>
    </reaction>
</comment>
<feature type="domain" description="Gfo/Idh/MocA-like oxidoreductase N-terminal" evidence="6">
    <location>
        <begin position="44"/>
        <end position="149"/>
    </location>
</feature>
<dbReference type="SUPFAM" id="SSF55347">
    <property type="entry name" value="Glyceraldehyde-3-phosphate dehydrogenase-like, C-terminal domain"/>
    <property type="match status" value="1"/>
</dbReference>
<protein>
    <recommendedName>
        <fullName evidence="3">D-xylose 1-dehydrogenase (NADP(+), D-xylono-1,5-lactone-forming)</fullName>
        <ecNumber evidence="3">1.1.1.179</ecNumber>
    </recommendedName>
    <alternativeName>
        <fullName evidence="4">D-xylose-NADP dehydrogenase</fullName>
    </alternativeName>
</protein>
<dbReference type="STRING" id="93625.A0A409XDC5"/>
<dbReference type="PANTHER" id="PTHR22604">
    <property type="entry name" value="OXIDOREDUCTASES"/>
    <property type="match status" value="1"/>
</dbReference>
<comment type="similarity">
    <text evidence="1">Belongs to the Gfo/Idh/MocA family.</text>
</comment>
<comment type="caution">
    <text evidence="7">The sequence shown here is derived from an EMBL/GenBank/DDBJ whole genome shotgun (WGS) entry which is preliminary data.</text>
</comment>
<proteinExistence type="inferred from homology"/>
<accession>A0A409XDC5</accession>
<dbReference type="Gene3D" id="3.30.360.10">
    <property type="entry name" value="Dihydrodipicolinate Reductase, domain 2"/>
    <property type="match status" value="1"/>
</dbReference>
<evidence type="ECO:0000256" key="2">
    <source>
        <dbReference type="ARBA" id="ARBA00023002"/>
    </source>
</evidence>
<dbReference type="Gene3D" id="3.40.50.720">
    <property type="entry name" value="NAD(P)-binding Rossmann-like Domain"/>
    <property type="match status" value="1"/>
</dbReference>
<reference evidence="7 8" key="1">
    <citation type="journal article" date="2018" name="Evol. Lett.">
        <title>Horizontal gene cluster transfer increased hallucinogenic mushroom diversity.</title>
        <authorList>
            <person name="Reynolds H.T."/>
            <person name="Vijayakumar V."/>
            <person name="Gluck-Thaler E."/>
            <person name="Korotkin H.B."/>
            <person name="Matheny P.B."/>
            <person name="Slot J.C."/>
        </authorList>
    </citation>
    <scope>NUCLEOTIDE SEQUENCE [LARGE SCALE GENOMIC DNA]</scope>
    <source>
        <strain evidence="7 8">2631</strain>
    </source>
</reference>
<organism evidence="7 8">
    <name type="scientific">Psilocybe cyanescens</name>
    <dbReference type="NCBI Taxonomy" id="93625"/>
    <lineage>
        <taxon>Eukaryota</taxon>
        <taxon>Fungi</taxon>
        <taxon>Dikarya</taxon>
        <taxon>Basidiomycota</taxon>
        <taxon>Agaricomycotina</taxon>
        <taxon>Agaricomycetes</taxon>
        <taxon>Agaricomycetidae</taxon>
        <taxon>Agaricales</taxon>
        <taxon>Agaricineae</taxon>
        <taxon>Strophariaceae</taxon>
        <taxon>Psilocybe</taxon>
    </lineage>
</organism>
<dbReference type="SUPFAM" id="SSF51735">
    <property type="entry name" value="NAD(P)-binding Rossmann-fold domains"/>
    <property type="match status" value="1"/>
</dbReference>
<evidence type="ECO:0000259" key="6">
    <source>
        <dbReference type="Pfam" id="PF01408"/>
    </source>
</evidence>
<dbReference type="AlphaFoldDB" id="A0A409XDC5"/>
<evidence type="ECO:0000256" key="1">
    <source>
        <dbReference type="ARBA" id="ARBA00010928"/>
    </source>
</evidence>
<evidence type="ECO:0000313" key="7">
    <source>
        <dbReference type="EMBL" id="PPQ88745.1"/>
    </source>
</evidence>
<evidence type="ECO:0000256" key="5">
    <source>
        <dbReference type="ARBA" id="ARBA00049233"/>
    </source>
</evidence>
<dbReference type="Proteomes" id="UP000283269">
    <property type="component" value="Unassembled WGS sequence"/>
</dbReference>
<dbReference type="InParanoid" id="A0A409XDC5"/>
<dbReference type="EMBL" id="NHYD01002038">
    <property type="protein sequence ID" value="PPQ88745.1"/>
    <property type="molecule type" value="Genomic_DNA"/>
</dbReference>
<evidence type="ECO:0000313" key="8">
    <source>
        <dbReference type="Proteomes" id="UP000283269"/>
    </source>
</evidence>
<dbReference type="InterPro" id="IPR000683">
    <property type="entry name" value="Gfo/Idh/MocA-like_OxRdtase_N"/>
</dbReference>
<dbReference type="InterPro" id="IPR050984">
    <property type="entry name" value="Gfo/Idh/MocA_domain"/>
</dbReference>
<evidence type="ECO:0000256" key="3">
    <source>
        <dbReference type="ARBA" id="ARBA00038984"/>
    </source>
</evidence>
<dbReference type="Pfam" id="PF01408">
    <property type="entry name" value="GFO_IDH_MocA"/>
    <property type="match status" value="1"/>
</dbReference>
<keyword evidence="8" id="KW-1185">Reference proteome</keyword>
<dbReference type="GO" id="GO:0047837">
    <property type="term" value="F:D-xylose 1-dehydrogenase (NADP+) activity"/>
    <property type="evidence" value="ECO:0007669"/>
    <property type="project" value="UniProtKB-EC"/>
</dbReference>
<keyword evidence="2" id="KW-0560">Oxidoreductase</keyword>
<gene>
    <name evidence="7" type="ORF">CVT25_008552</name>
</gene>
<dbReference type="OrthoDB" id="64915at2759"/>
<dbReference type="EC" id="1.1.1.179" evidence="3"/>
<evidence type="ECO:0000256" key="4">
    <source>
        <dbReference type="ARBA" id="ARBA00042988"/>
    </source>
</evidence>